<accession>A0AA96IX37</accession>
<evidence type="ECO:0000313" key="1">
    <source>
        <dbReference type="EMBL" id="WNL48717.1"/>
    </source>
</evidence>
<proteinExistence type="predicted"/>
<organism evidence="1">
    <name type="scientific">Caudovirus D_HF5_2C</name>
    <dbReference type="NCBI Taxonomy" id="3071196"/>
    <lineage>
        <taxon>Viruses</taxon>
        <taxon>Duplodnaviria</taxon>
        <taxon>Heunggongvirae</taxon>
        <taxon>Uroviricota</taxon>
        <taxon>Caudoviricetes</taxon>
    </lineage>
</organism>
<protein>
    <submittedName>
        <fullName evidence="1">Uncharacterized protein</fullName>
    </submittedName>
</protein>
<reference evidence="1" key="1">
    <citation type="submission" date="2023-06" db="EMBL/GenBank/DDBJ databases">
        <title>Characterization of diverse anelloviruses, cressdnaviruses, and phages in the human oral virome in North Carolina.</title>
        <authorList>
            <person name="Paietta E.N."/>
            <person name="Kraberger S."/>
            <person name="Custer J.M."/>
            <person name="Vargas K.L."/>
            <person name="Epsy C."/>
            <person name="Ehmke E."/>
            <person name="Yoder A.D."/>
            <person name="Varsani A."/>
        </authorList>
    </citation>
    <scope>NUCLEOTIDE SEQUENCE</scope>
    <source>
        <strain evidence="1">D_HF5_2C</strain>
    </source>
</reference>
<sequence length="57" mass="6974">MLPDEFNHRNKLDEKYLIALMERDEYEPETPTQKRIRLVHERKQKFNKNLKSFIGGK</sequence>
<dbReference type="EMBL" id="OR148986">
    <property type="protein sequence ID" value="WNL48717.1"/>
    <property type="molecule type" value="Genomic_DNA"/>
</dbReference>
<name>A0AA96IX37_9CAUD</name>